<evidence type="ECO:0000256" key="4">
    <source>
        <dbReference type="ARBA" id="ARBA00023002"/>
    </source>
</evidence>
<dbReference type="PANTHER" id="PTHR43595">
    <property type="entry name" value="37S RIBOSOMAL PROTEIN S26, MITOCHONDRIAL"/>
    <property type="match status" value="1"/>
</dbReference>
<dbReference type="Gene3D" id="3.55.40.20">
    <property type="entry name" value="Iron/manganese superoxide dismutase, C-terminal domain"/>
    <property type="match status" value="1"/>
</dbReference>
<evidence type="ECO:0000256" key="3">
    <source>
        <dbReference type="ARBA" id="ARBA00022723"/>
    </source>
</evidence>
<dbReference type="SUPFAM" id="SSF46609">
    <property type="entry name" value="Fe,Mn superoxide dismutase (SOD), N-terminal domain"/>
    <property type="match status" value="1"/>
</dbReference>
<comment type="catalytic activity">
    <reaction evidence="6">
        <text>2 superoxide + 2 H(+) = H2O2 + O2</text>
        <dbReference type="Rhea" id="RHEA:20696"/>
        <dbReference type="ChEBI" id="CHEBI:15378"/>
        <dbReference type="ChEBI" id="CHEBI:15379"/>
        <dbReference type="ChEBI" id="CHEBI:16240"/>
        <dbReference type="ChEBI" id="CHEBI:18421"/>
        <dbReference type="EC" id="1.15.1.1"/>
    </reaction>
</comment>
<evidence type="ECO:0000256" key="5">
    <source>
        <dbReference type="PIRSR" id="PIRSR000349-1"/>
    </source>
</evidence>
<proteinExistence type="inferred from homology"/>
<dbReference type="Pfam" id="PF02777">
    <property type="entry name" value="Sod_Fe_C"/>
    <property type="match status" value="1"/>
</dbReference>
<feature type="binding site" evidence="5">
    <location>
        <position position="168"/>
    </location>
    <ligand>
        <name>Mn(2+)</name>
        <dbReference type="ChEBI" id="CHEBI:29035"/>
    </ligand>
</feature>
<dbReference type="PRINTS" id="PR01703">
    <property type="entry name" value="MNSODISMTASE"/>
</dbReference>
<feature type="binding site" evidence="5">
    <location>
        <position position="164"/>
    </location>
    <ligand>
        <name>Mn(2+)</name>
        <dbReference type="ChEBI" id="CHEBI:29035"/>
    </ligand>
</feature>
<comment type="similarity">
    <text evidence="1 6">Belongs to the iron/manganese superoxide dismutase family.</text>
</comment>
<dbReference type="InterPro" id="IPR001189">
    <property type="entry name" value="Mn/Fe_SOD"/>
</dbReference>
<dbReference type="Pfam" id="PF00081">
    <property type="entry name" value="Sod_Fe_N"/>
    <property type="match status" value="1"/>
</dbReference>
<dbReference type="STRING" id="28092.WM40_22760"/>
<dbReference type="Proteomes" id="UP000033618">
    <property type="component" value="Unassembled WGS sequence"/>
</dbReference>
<gene>
    <name evidence="9" type="ORF">WM40_22760</name>
</gene>
<name>A0A0F5JV19_9BURK</name>
<feature type="binding site" evidence="5">
    <location>
        <position position="27"/>
    </location>
    <ligand>
        <name>Mn(2+)</name>
        <dbReference type="ChEBI" id="CHEBI:29035"/>
    </ligand>
</feature>
<comment type="function">
    <text evidence="6">Destroys radicals which are normally produced within the cells and which are toxic to biological systems.</text>
</comment>
<reference evidence="9 10" key="1">
    <citation type="submission" date="2015-03" db="EMBL/GenBank/DDBJ databases">
        <title>Draft Genome Sequence of Burkholderia andropogonis type strain ICMP2807, isolated from Sorghum bicolor.</title>
        <authorList>
            <person name="Lopes-Santos L."/>
            <person name="Castro D.B."/>
            <person name="Ottoboni L.M."/>
            <person name="Park D."/>
            <person name="Weirc B.S."/>
            <person name="Destefano S.A."/>
        </authorList>
    </citation>
    <scope>NUCLEOTIDE SEQUENCE [LARGE SCALE GENOMIC DNA]</scope>
    <source>
        <strain evidence="9 10">ICMP2807</strain>
    </source>
</reference>
<dbReference type="GO" id="GO:0005737">
    <property type="term" value="C:cytoplasm"/>
    <property type="evidence" value="ECO:0007669"/>
    <property type="project" value="TreeGrafter"/>
</dbReference>
<dbReference type="SUPFAM" id="SSF54719">
    <property type="entry name" value="Fe,Mn superoxide dismutase (SOD), C-terminal domain"/>
    <property type="match status" value="1"/>
</dbReference>
<dbReference type="PATRIC" id="fig|28092.6.peg.5355"/>
<dbReference type="InterPro" id="IPR019832">
    <property type="entry name" value="Mn/Fe_SOD_C"/>
</dbReference>
<feature type="domain" description="Manganese/iron superoxide dismutase N-terminal" evidence="7">
    <location>
        <begin position="3"/>
        <end position="89"/>
    </location>
</feature>
<evidence type="ECO:0000259" key="7">
    <source>
        <dbReference type="Pfam" id="PF00081"/>
    </source>
</evidence>
<evidence type="ECO:0000313" key="10">
    <source>
        <dbReference type="Proteomes" id="UP000033618"/>
    </source>
</evidence>
<evidence type="ECO:0000259" key="8">
    <source>
        <dbReference type="Pfam" id="PF02777"/>
    </source>
</evidence>
<keyword evidence="10" id="KW-1185">Reference proteome</keyword>
<dbReference type="PROSITE" id="PS00088">
    <property type="entry name" value="SOD_MN"/>
    <property type="match status" value="1"/>
</dbReference>
<sequence>MAYTLPELPYPYDALEPHIDAKTMEIHHTKHHQTYVNGLNAAVEGTGLGEKPVETLLRELETLPEKIRGPVRNSGGGHANHALFWKVMSPNGGGKPKGKVAAAIDNELGGFDAFKDHFTRAAQTRFGSGWAWLSVRPDGELVVESSANQDSPLSHGNTPILGLDVWEHAYYLKYQSRRPDYISAFYEVIDWDEVERRYQAARA</sequence>
<dbReference type="FunFam" id="1.10.287.990:FF:000001">
    <property type="entry name" value="Superoxide dismutase"/>
    <property type="match status" value="1"/>
</dbReference>
<dbReference type="Gene3D" id="1.10.287.990">
    <property type="entry name" value="Fe,Mn superoxide dismutase (SOD) domain"/>
    <property type="match status" value="1"/>
</dbReference>
<dbReference type="InterPro" id="IPR019833">
    <property type="entry name" value="Mn/Fe_SOD_BS"/>
</dbReference>
<evidence type="ECO:0000256" key="1">
    <source>
        <dbReference type="ARBA" id="ARBA00008714"/>
    </source>
</evidence>
<evidence type="ECO:0000256" key="6">
    <source>
        <dbReference type="RuleBase" id="RU000414"/>
    </source>
</evidence>
<dbReference type="EC" id="1.15.1.1" evidence="2 6"/>
<dbReference type="GO" id="GO:0004784">
    <property type="term" value="F:superoxide dismutase activity"/>
    <property type="evidence" value="ECO:0007669"/>
    <property type="project" value="UniProtKB-EC"/>
</dbReference>
<dbReference type="AlphaFoldDB" id="A0A0F5JV19"/>
<evidence type="ECO:0000256" key="2">
    <source>
        <dbReference type="ARBA" id="ARBA00012682"/>
    </source>
</evidence>
<dbReference type="InterPro" id="IPR019831">
    <property type="entry name" value="Mn/Fe_SOD_N"/>
</dbReference>
<keyword evidence="3 5" id="KW-0479">Metal-binding</keyword>
<feature type="binding site" evidence="5">
    <location>
        <position position="81"/>
    </location>
    <ligand>
        <name>Mn(2+)</name>
        <dbReference type="ChEBI" id="CHEBI:29035"/>
    </ligand>
</feature>
<protein>
    <recommendedName>
        <fullName evidence="2 6">Superoxide dismutase</fullName>
        <ecNumber evidence="2 6">1.15.1.1</ecNumber>
    </recommendedName>
</protein>
<dbReference type="OrthoDB" id="9803125at2"/>
<accession>A0A0F5JV19</accession>
<dbReference type="RefSeq" id="WP_024905668.1">
    <property type="nucleotide sequence ID" value="NZ_CADFGU010000017.1"/>
</dbReference>
<comment type="caution">
    <text evidence="9">The sequence shown here is derived from an EMBL/GenBank/DDBJ whole genome shotgun (WGS) entry which is preliminary data.</text>
</comment>
<organism evidence="9 10">
    <name type="scientific">Robbsia andropogonis</name>
    <dbReference type="NCBI Taxonomy" id="28092"/>
    <lineage>
        <taxon>Bacteria</taxon>
        <taxon>Pseudomonadati</taxon>
        <taxon>Pseudomonadota</taxon>
        <taxon>Betaproteobacteria</taxon>
        <taxon>Burkholderiales</taxon>
        <taxon>Burkholderiaceae</taxon>
        <taxon>Robbsia</taxon>
    </lineage>
</organism>
<dbReference type="PANTHER" id="PTHR43595:SF2">
    <property type="entry name" value="SMALL RIBOSOMAL SUBUNIT PROTEIN MS42"/>
    <property type="match status" value="1"/>
</dbReference>
<dbReference type="EMBL" id="LAQU01000040">
    <property type="protein sequence ID" value="KKB61489.1"/>
    <property type="molecule type" value="Genomic_DNA"/>
</dbReference>
<feature type="domain" description="Manganese/iron superoxide dismutase C-terminal" evidence="8">
    <location>
        <begin position="96"/>
        <end position="197"/>
    </location>
</feature>
<evidence type="ECO:0000313" key="9">
    <source>
        <dbReference type="EMBL" id="KKB61489.1"/>
    </source>
</evidence>
<dbReference type="FunFam" id="3.55.40.20:FF:000001">
    <property type="entry name" value="Superoxide dismutase"/>
    <property type="match status" value="1"/>
</dbReference>
<dbReference type="GO" id="GO:0030145">
    <property type="term" value="F:manganese ion binding"/>
    <property type="evidence" value="ECO:0007669"/>
    <property type="project" value="UniProtKB-ARBA"/>
</dbReference>
<dbReference type="PIRSF" id="PIRSF000349">
    <property type="entry name" value="SODismutase"/>
    <property type="match status" value="1"/>
</dbReference>
<dbReference type="InterPro" id="IPR036324">
    <property type="entry name" value="Mn/Fe_SOD_N_sf"/>
</dbReference>
<dbReference type="InterPro" id="IPR036314">
    <property type="entry name" value="SOD_C_sf"/>
</dbReference>
<keyword evidence="4 6" id="KW-0560">Oxidoreductase</keyword>